<feature type="non-terminal residue" evidence="2">
    <location>
        <position position="57"/>
    </location>
</feature>
<dbReference type="EMBL" id="CAMKVN010005831">
    <property type="protein sequence ID" value="CAI2189451.1"/>
    <property type="molecule type" value="Genomic_DNA"/>
</dbReference>
<organism evidence="2 3">
    <name type="scientific">Funneliformis geosporum</name>
    <dbReference type="NCBI Taxonomy" id="1117311"/>
    <lineage>
        <taxon>Eukaryota</taxon>
        <taxon>Fungi</taxon>
        <taxon>Fungi incertae sedis</taxon>
        <taxon>Mucoromycota</taxon>
        <taxon>Glomeromycotina</taxon>
        <taxon>Glomeromycetes</taxon>
        <taxon>Glomerales</taxon>
        <taxon>Glomeraceae</taxon>
        <taxon>Funneliformis</taxon>
    </lineage>
</organism>
<evidence type="ECO:0000313" key="3">
    <source>
        <dbReference type="Proteomes" id="UP001153678"/>
    </source>
</evidence>
<name>A0A9W4T1U6_9GLOM</name>
<evidence type="ECO:0000256" key="1">
    <source>
        <dbReference type="SAM" id="MobiDB-lite"/>
    </source>
</evidence>
<feature type="compositionally biased region" description="Basic and acidic residues" evidence="1">
    <location>
        <begin position="37"/>
        <end position="57"/>
    </location>
</feature>
<sequence>KESSIQSINRLFRENSLYRKIPFENERLRNRSQALGENERILNERNRSQTSYENERS</sequence>
<feature type="region of interest" description="Disordered" evidence="1">
    <location>
        <begin position="32"/>
        <end position="57"/>
    </location>
</feature>
<dbReference type="Proteomes" id="UP001153678">
    <property type="component" value="Unassembled WGS sequence"/>
</dbReference>
<dbReference type="AlphaFoldDB" id="A0A9W4T1U6"/>
<proteinExistence type="predicted"/>
<accession>A0A9W4T1U6</accession>
<comment type="caution">
    <text evidence="2">The sequence shown here is derived from an EMBL/GenBank/DDBJ whole genome shotgun (WGS) entry which is preliminary data.</text>
</comment>
<protein>
    <submittedName>
        <fullName evidence="2">17422_t:CDS:1</fullName>
    </submittedName>
</protein>
<evidence type="ECO:0000313" key="2">
    <source>
        <dbReference type="EMBL" id="CAI2189451.1"/>
    </source>
</evidence>
<keyword evidence="3" id="KW-1185">Reference proteome</keyword>
<reference evidence="2" key="1">
    <citation type="submission" date="2022-08" db="EMBL/GenBank/DDBJ databases">
        <authorList>
            <person name="Kallberg Y."/>
            <person name="Tangrot J."/>
            <person name="Rosling A."/>
        </authorList>
    </citation>
    <scope>NUCLEOTIDE SEQUENCE</scope>
    <source>
        <strain evidence="2">Wild A</strain>
    </source>
</reference>
<gene>
    <name evidence="2" type="ORF">FWILDA_LOCUS14086</name>
</gene>